<dbReference type="EMBL" id="MN739104">
    <property type="protein sequence ID" value="QHS89079.1"/>
    <property type="molecule type" value="Genomic_DNA"/>
</dbReference>
<evidence type="ECO:0008006" key="2">
    <source>
        <dbReference type="Google" id="ProtNLM"/>
    </source>
</evidence>
<proteinExistence type="predicted"/>
<protein>
    <recommendedName>
        <fullName evidence="2">Papain-like cysteine peptidase</fullName>
    </recommendedName>
</protein>
<organism evidence="1">
    <name type="scientific">viral metagenome</name>
    <dbReference type="NCBI Taxonomy" id="1070528"/>
    <lineage>
        <taxon>unclassified sequences</taxon>
        <taxon>metagenomes</taxon>
        <taxon>organismal metagenomes</taxon>
    </lineage>
</organism>
<evidence type="ECO:0000313" key="1">
    <source>
        <dbReference type="EMBL" id="QHS89079.1"/>
    </source>
</evidence>
<name>A0A6C0BBY1_9ZZZZ</name>
<dbReference type="Pfam" id="PF08795">
    <property type="entry name" value="DUF1796"/>
    <property type="match status" value="1"/>
</dbReference>
<sequence length="202" mass="24047">MTEKVGISLGINCTSTMWAVHNNVRKRKEDGYTTCPFDIMVSNYVGICECIKDDFKYLCDENYLELNTVSDTETIIYNNKYNFIFNHESPGHANLYITEGWEHGINHFVINNYENFKKRYSKRVNNFKNYLSDENNTITFIMTTWEKTDNDLKELKEILHIKYPNLKYNFILLNDPNGKDYFIAHLRAMRFTEDDEELKRLL</sequence>
<dbReference type="AlphaFoldDB" id="A0A6C0BBY1"/>
<reference evidence="1" key="1">
    <citation type="journal article" date="2020" name="Nature">
        <title>Giant virus diversity and host interactions through global metagenomics.</title>
        <authorList>
            <person name="Schulz F."/>
            <person name="Roux S."/>
            <person name="Paez-Espino D."/>
            <person name="Jungbluth S."/>
            <person name="Walsh D.A."/>
            <person name="Denef V.J."/>
            <person name="McMahon K.D."/>
            <person name="Konstantinidis K.T."/>
            <person name="Eloe-Fadrosh E.A."/>
            <person name="Kyrpides N.C."/>
            <person name="Woyke T."/>
        </authorList>
    </citation>
    <scope>NUCLEOTIDE SEQUENCE</scope>
    <source>
        <strain evidence="1">GVMAG-M-3300010158-59</strain>
    </source>
</reference>
<accession>A0A6C0BBY1</accession>
<dbReference type="InterPro" id="IPR014903">
    <property type="entry name" value="DUF1796"/>
</dbReference>